<organism evidence="7">
    <name type="scientific">Anaerostipes caccae</name>
    <dbReference type="NCBI Taxonomy" id="105841"/>
    <lineage>
        <taxon>Bacteria</taxon>
        <taxon>Bacillati</taxon>
        <taxon>Bacillota</taxon>
        <taxon>Clostridia</taxon>
        <taxon>Lachnospirales</taxon>
        <taxon>Lachnospiraceae</taxon>
        <taxon>Anaerostipes</taxon>
    </lineage>
</organism>
<sequence>MIHFVGAGSGAPDLITIRGKQLIETADILIYAGSLVNPELLLYAGPDCKIYNSAEMTLEKVFKVMEEGEQAGKDTVRLHTGDPCLYGAVREQMDLLDEKGLPYDYCPGVSSFCGAASALNLEYTLPDVSQSVIITRMAGRTPVPERESIASFAAHQATMVIFLSTGMLKELSEKLVEGGYAEETPAAIVYKATWEDEQTFLCTVATLFQTAEEHGITKTALIIVGDVVSHHHYQRSKLYDPEFTTGYRKGNGK</sequence>
<evidence type="ECO:0000259" key="6">
    <source>
        <dbReference type="Pfam" id="PF00590"/>
    </source>
</evidence>
<dbReference type="GO" id="GO:0032259">
    <property type="term" value="P:methylation"/>
    <property type="evidence" value="ECO:0007669"/>
    <property type="project" value="UniProtKB-KW"/>
</dbReference>
<dbReference type="Pfam" id="PF00590">
    <property type="entry name" value="TP_methylase"/>
    <property type="match status" value="1"/>
</dbReference>
<evidence type="ECO:0000313" key="7">
    <source>
        <dbReference type="EMBL" id="VYT03884.1"/>
    </source>
</evidence>
<evidence type="ECO:0000256" key="3">
    <source>
        <dbReference type="ARBA" id="ARBA00022603"/>
    </source>
</evidence>
<dbReference type="GO" id="GO:0009236">
    <property type="term" value="P:cobalamin biosynthetic process"/>
    <property type="evidence" value="ECO:0007669"/>
    <property type="project" value="UniProtKB-KW"/>
</dbReference>
<dbReference type="CDD" id="cd11641">
    <property type="entry name" value="Precorrin-4_C11-MT"/>
    <property type="match status" value="1"/>
</dbReference>
<gene>
    <name evidence="7" type="primary">cbiF</name>
    <name evidence="7" type="ORF">ACLFYP115_01404</name>
</gene>
<evidence type="ECO:0000256" key="4">
    <source>
        <dbReference type="ARBA" id="ARBA00022679"/>
    </source>
</evidence>
<dbReference type="InterPro" id="IPR050161">
    <property type="entry name" value="Siro_Cobalamin_biosynth"/>
</dbReference>
<dbReference type="GO" id="GO:0046026">
    <property type="term" value="F:precorrin-4 C11-methyltransferase activity"/>
    <property type="evidence" value="ECO:0007669"/>
    <property type="project" value="InterPro"/>
</dbReference>
<name>A0A6N2TDH5_9FIRM</name>
<reference evidence="7" key="1">
    <citation type="submission" date="2019-11" db="EMBL/GenBank/DDBJ databases">
        <authorList>
            <person name="Feng L."/>
        </authorList>
    </citation>
    <scope>NUCLEOTIDE SEQUENCE</scope>
    <source>
        <strain evidence="7">AcaccaeLFYP115</strain>
    </source>
</reference>
<dbReference type="Gene3D" id="3.40.1010.10">
    <property type="entry name" value="Cobalt-precorrin-4 Transmethylase, Domain 1"/>
    <property type="match status" value="1"/>
</dbReference>
<dbReference type="EC" id="2.1.1.271" evidence="7"/>
<dbReference type="PANTHER" id="PTHR45790:SF4">
    <property type="entry name" value="COBALT-PRECORRIN-4 C(11)-METHYLTRANSFERASE"/>
    <property type="match status" value="1"/>
</dbReference>
<dbReference type="AlphaFoldDB" id="A0A6N2TDH5"/>
<comment type="similarity">
    <text evidence="1">Belongs to the precorrin methyltransferase family.</text>
</comment>
<protein>
    <submittedName>
        <fullName evidence="7">Cobalt-precorrin-4 C(11)-methyltransferase</fullName>
        <ecNumber evidence="7">2.1.1.271</ecNumber>
    </submittedName>
</protein>
<feature type="domain" description="Tetrapyrrole methylase" evidence="6">
    <location>
        <begin position="1"/>
        <end position="207"/>
    </location>
</feature>
<proteinExistence type="inferred from homology"/>
<dbReference type="NCBIfam" id="TIGR01465">
    <property type="entry name" value="cobM_cbiF"/>
    <property type="match status" value="1"/>
</dbReference>
<keyword evidence="4 7" id="KW-0808">Transferase</keyword>
<dbReference type="InterPro" id="IPR000878">
    <property type="entry name" value="4pyrrol_Mease"/>
</dbReference>
<dbReference type="InterPro" id="IPR006362">
    <property type="entry name" value="Cbl_synth_CobM/CibF"/>
</dbReference>
<evidence type="ECO:0000256" key="2">
    <source>
        <dbReference type="ARBA" id="ARBA00022573"/>
    </source>
</evidence>
<dbReference type="RefSeq" id="WP_006567058.1">
    <property type="nucleotide sequence ID" value="NZ_BAABZP010000002.1"/>
</dbReference>
<dbReference type="InterPro" id="IPR035996">
    <property type="entry name" value="4pyrrol_Methylase_sf"/>
</dbReference>
<dbReference type="SUPFAM" id="SSF53790">
    <property type="entry name" value="Tetrapyrrole methylase"/>
    <property type="match status" value="1"/>
</dbReference>
<dbReference type="InterPro" id="IPR014776">
    <property type="entry name" value="4pyrrole_Mease_sub2"/>
</dbReference>
<dbReference type="InterPro" id="IPR014777">
    <property type="entry name" value="4pyrrole_Mease_sub1"/>
</dbReference>
<dbReference type="Gene3D" id="3.30.950.10">
    <property type="entry name" value="Methyltransferase, Cobalt-precorrin-4 Transmethylase, Domain 2"/>
    <property type="match status" value="1"/>
</dbReference>
<dbReference type="EMBL" id="CACRSQ010000003">
    <property type="protein sequence ID" value="VYT03884.1"/>
    <property type="molecule type" value="Genomic_DNA"/>
</dbReference>
<evidence type="ECO:0000256" key="1">
    <source>
        <dbReference type="ARBA" id="ARBA00005879"/>
    </source>
</evidence>
<accession>A0A6N2TDH5</accession>
<keyword evidence="3 7" id="KW-0489">Methyltransferase</keyword>
<keyword evidence="5" id="KW-0949">S-adenosyl-L-methionine</keyword>
<keyword evidence="2" id="KW-0169">Cobalamin biosynthesis</keyword>
<evidence type="ECO:0000256" key="5">
    <source>
        <dbReference type="ARBA" id="ARBA00022691"/>
    </source>
</evidence>
<dbReference type="PANTHER" id="PTHR45790">
    <property type="entry name" value="SIROHEME SYNTHASE-RELATED"/>
    <property type="match status" value="1"/>
</dbReference>